<evidence type="ECO:0000313" key="1">
    <source>
        <dbReference type="EMBL" id="PPQ29626.1"/>
    </source>
</evidence>
<dbReference type="Proteomes" id="UP000239089">
    <property type="component" value="Unassembled WGS sequence"/>
</dbReference>
<evidence type="ECO:0008006" key="3">
    <source>
        <dbReference type="Google" id="ProtNLM"/>
    </source>
</evidence>
<dbReference type="EMBL" id="NHSJ01000089">
    <property type="protein sequence ID" value="PPQ29626.1"/>
    <property type="molecule type" value="Genomic_DNA"/>
</dbReference>
<gene>
    <name evidence="1" type="ORF">CCR94_14975</name>
</gene>
<organism evidence="1 2">
    <name type="scientific">Rhodoblastus sphagnicola</name>
    <dbReference type="NCBI Taxonomy" id="333368"/>
    <lineage>
        <taxon>Bacteria</taxon>
        <taxon>Pseudomonadati</taxon>
        <taxon>Pseudomonadota</taxon>
        <taxon>Alphaproteobacteria</taxon>
        <taxon>Hyphomicrobiales</taxon>
        <taxon>Rhodoblastaceae</taxon>
        <taxon>Rhodoblastus</taxon>
    </lineage>
</organism>
<keyword evidence="2" id="KW-1185">Reference proteome</keyword>
<protein>
    <recommendedName>
        <fullName evidence="3">DUF4239 domain-containing protein</fullName>
    </recommendedName>
</protein>
<dbReference type="OrthoDB" id="940913at2"/>
<dbReference type="InterPro" id="IPR025333">
    <property type="entry name" value="DUF4239"/>
</dbReference>
<name>A0A2S6N4S8_9HYPH</name>
<dbReference type="RefSeq" id="WP_104508665.1">
    <property type="nucleotide sequence ID" value="NZ_JACIGC010000015.1"/>
</dbReference>
<dbReference type="Pfam" id="PF14023">
    <property type="entry name" value="Bestrophin-like"/>
    <property type="match status" value="1"/>
</dbReference>
<evidence type="ECO:0000313" key="2">
    <source>
        <dbReference type="Proteomes" id="UP000239089"/>
    </source>
</evidence>
<comment type="caution">
    <text evidence="1">The sequence shown here is derived from an EMBL/GenBank/DDBJ whole genome shotgun (WGS) entry which is preliminary data.</text>
</comment>
<sequence>MLASETSIVDALANSLSDWAILATLALSFGVIGGLIAALANRLWFRRWPERADYDNKLGDSAHTSMLGFTAFVLALLISNGLSTLSQTEKAVRAEATSIYRLGRELDAIGPSADAAKRALVSYAQNVAKDEWRRLAKLPISLSPLAQKNLDDLWSALRALPDQNEGATPLRSDLRADLSKLTSQIETSRSARLSAATMNIPDDFWILLVLFVVAASVLSGRDNARHFGVQINMMHMSAIGLAVGMVIILDNPFRGETSIGPEIIEQVWTP</sequence>
<dbReference type="AlphaFoldDB" id="A0A2S6N4S8"/>
<accession>A0A2S6N4S8</accession>
<proteinExistence type="predicted"/>
<reference evidence="1 2" key="1">
    <citation type="journal article" date="2018" name="Arch. Microbiol.">
        <title>New insights into the metabolic potential of the phototrophic purple bacterium Rhodopila globiformis DSM 161(T) from its draft genome sequence and evidence for a vanadium-dependent nitrogenase.</title>
        <authorList>
            <person name="Imhoff J.F."/>
            <person name="Rahn T."/>
            <person name="Kunzel S."/>
            <person name="Neulinger S.C."/>
        </authorList>
    </citation>
    <scope>NUCLEOTIDE SEQUENCE [LARGE SCALE GENOMIC DNA]</scope>
    <source>
        <strain evidence="1 2">DSM 16996</strain>
    </source>
</reference>